<organism evidence="2 3">
    <name type="scientific">Oceanidesulfovibrio indonesiensis</name>
    <dbReference type="NCBI Taxonomy" id="54767"/>
    <lineage>
        <taxon>Bacteria</taxon>
        <taxon>Pseudomonadati</taxon>
        <taxon>Thermodesulfobacteriota</taxon>
        <taxon>Desulfovibrionia</taxon>
        <taxon>Desulfovibrionales</taxon>
        <taxon>Desulfovibrionaceae</taxon>
        <taxon>Oceanidesulfovibrio</taxon>
    </lineage>
</organism>
<dbReference type="RefSeq" id="WP_144301825.1">
    <property type="nucleotide sequence ID" value="NZ_QMIE01000002.1"/>
</dbReference>
<proteinExistence type="predicted"/>
<sequence length="474" mass="49915">MSFAASDFHRYHPESVTNLPGNGGRMSRTPVSSAKHGLFPRVTKSQRTAGDVIYRKLFLANVHPGNEAAAGVLAYLEAPSRGGDHFLLGRGSMRDVQADIEHGQPDWLGVGRLSASLTGGELHVEVLMESPDAVFLNGGLIHISSKFKTNQAAPQSVKPGDSVQFDDAAGVWNAIPREDDVAFPKGVWLGDGLVLTDDDGGEEWLRLADNLHTGEIVGTGDGASNAPTLANLSNAAAGICTQQGKLPVLTATCGGVARTVTIQPNGACTGYCAAGQMNTAEGVWAEAIAWTTPPDAGTDIIATYRENCFFYSGNVATVTLSQQVAETHDSSHTYCAGVMEGGDLEPSIANFDDSDTDNGVFDEIAHPVELTALGTEEEDWSVVFTSATSYTVSGARIGAVGVGSVGEDFAPLNPVAATPYFTIRAAAWSGVWASGDSVGFTTHPAALPLWFKEVVPPGTPEEPYNLLTWGYWVD</sequence>
<name>A0A7M3MIE8_9BACT</name>
<evidence type="ECO:0000313" key="2">
    <source>
        <dbReference type="EMBL" id="TVM19468.1"/>
    </source>
</evidence>
<dbReference type="EMBL" id="QMIE01000002">
    <property type="protein sequence ID" value="TVM19468.1"/>
    <property type="molecule type" value="Genomic_DNA"/>
</dbReference>
<keyword evidence="3" id="KW-1185">Reference proteome</keyword>
<evidence type="ECO:0000256" key="1">
    <source>
        <dbReference type="SAM" id="MobiDB-lite"/>
    </source>
</evidence>
<evidence type="ECO:0000313" key="3">
    <source>
        <dbReference type="Proteomes" id="UP000448292"/>
    </source>
</evidence>
<feature type="region of interest" description="Disordered" evidence="1">
    <location>
        <begin position="14"/>
        <end position="39"/>
    </location>
</feature>
<dbReference type="Proteomes" id="UP000448292">
    <property type="component" value="Unassembled WGS sequence"/>
</dbReference>
<reference evidence="2 3" key="1">
    <citation type="submission" date="2018-06" db="EMBL/GenBank/DDBJ databases">
        <title>Complete genome of Desulfovibrio indonesiensis P37SLT.</title>
        <authorList>
            <person name="Crispim J.S."/>
            <person name="Vidigal P.M.P."/>
            <person name="Silva L.C.F."/>
            <person name="Laguardia C.N."/>
            <person name="Araujo L.C."/>
            <person name="Dias R.S."/>
            <person name="Sousa M.P."/>
            <person name="Paula S.O."/>
            <person name="Silva C."/>
        </authorList>
    </citation>
    <scope>NUCLEOTIDE SEQUENCE [LARGE SCALE GENOMIC DNA]</scope>
    <source>
        <strain evidence="2 3">P37SLT</strain>
    </source>
</reference>
<comment type="caution">
    <text evidence="2">The sequence shown here is derived from an EMBL/GenBank/DDBJ whole genome shotgun (WGS) entry which is preliminary data.</text>
</comment>
<dbReference type="OrthoDB" id="8477619at2"/>
<protein>
    <submittedName>
        <fullName evidence="2">Uncharacterized protein</fullName>
    </submittedName>
</protein>
<gene>
    <name evidence="2" type="ORF">DPQ33_03670</name>
</gene>
<dbReference type="AlphaFoldDB" id="A0A7M3MIE8"/>
<accession>A0A7M3MIE8</accession>